<evidence type="ECO:0000259" key="10">
    <source>
        <dbReference type="PROSITE" id="PS50280"/>
    </source>
</evidence>
<dbReference type="Proteomes" id="UP000279307">
    <property type="component" value="Chromosome 8"/>
</dbReference>
<evidence type="ECO:0000256" key="4">
    <source>
        <dbReference type="ARBA" id="ARBA00022603"/>
    </source>
</evidence>
<gene>
    <name evidence="11" type="ORF">DMN91_008050</name>
</gene>
<dbReference type="EMBL" id="QOIP01000008">
    <property type="protein sequence ID" value="RLU19493.1"/>
    <property type="molecule type" value="Genomic_DNA"/>
</dbReference>
<feature type="region of interest" description="Disordered" evidence="9">
    <location>
        <begin position="202"/>
        <end position="221"/>
    </location>
</feature>
<dbReference type="GO" id="GO:0008170">
    <property type="term" value="F:N-methyltransferase activity"/>
    <property type="evidence" value="ECO:0007669"/>
    <property type="project" value="UniProtKB-ARBA"/>
</dbReference>
<dbReference type="InterPro" id="IPR011990">
    <property type="entry name" value="TPR-like_helical_dom_sf"/>
</dbReference>
<evidence type="ECO:0000256" key="3">
    <source>
        <dbReference type="ARBA" id="ARBA00022490"/>
    </source>
</evidence>
<dbReference type="InterPro" id="IPR052097">
    <property type="entry name" value="SET-MYND_domain_protein"/>
</dbReference>
<dbReference type="Gene3D" id="2.170.270.10">
    <property type="entry name" value="SET domain"/>
    <property type="match status" value="1"/>
</dbReference>
<dbReference type="OrthoDB" id="62495at2759"/>
<organism evidence="11 12">
    <name type="scientific">Ooceraea biroi</name>
    <name type="common">Clonal raider ant</name>
    <name type="synonym">Cerapachys biroi</name>
    <dbReference type="NCBI Taxonomy" id="2015173"/>
    <lineage>
        <taxon>Eukaryota</taxon>
        <taxon>Metazoa</taxon>
        <taxon>Ecdysozoa</taxon>
        <taxon>Arthropoda</taxon>
        <taxon>Hexapoda</taxon>
        <taxon>Insecta</taxon>
        <taxon>Pterygota</taxon>
        <taxon>Neoptera</taxon>
        <taxon>Endopterygota</taxon>
        <taxon>Hymenoptera</taxon>
        <taxon>Apocrita</taxon>
        <taxon>Aculeata</taxon>
        <taxon>Formicoidea</taxon>
        <taxon>Formicidae</taxon>
        <taxon>Dorylinae</taxon>
        <taxon>Ooceraea</taxon>
    </lineage>
</organism>
<feature type="domain" description="SET" evidence="10">
    <location>
        <begin position="232"/>
        <end position="513"/>
    </location>
</feature>
<dbReference type="Pfam" id="PF00856">
    <property type="entry name" value="SET"/>
    <property type="match status" value="1"/>
</dbReference>
<dbReference type="GO" id="GO:0008757">
    <property type="term" value="F:S-adenosylmethionine-dependent methyltransferase activity"/>
    <property type="evidence" value="ECO:0007669"/>
    <property type="project" value="UniProtKB-ARBA"/>
</dbReference>
<comment type="caution">
    <text evidence="11">The sequence shown here is derived from an EMBL/GenBank/DDBJ whole genome shotgun (WGS) entry which is preliminary data.</text>
</comment>
<comment type="catalytic activity">
    <reaction evidence="8">
        <text>L-lysyl-[protein] + S-adenosyl-L-methionine = N(6)-methyl-L-lysyl-[protein] + S-adenosyl-L-homocysteine + H(+)</text>
        <dbReference type="Rhea" id="RHEA:51736"/>
        <dbReference type="Rhea" id="RHEA-COMP:9752"/>
        <dbReference type="Rhea" id="RHEA-COMP:13053"/>
        <dbReference type="ChEBI" id="CHEBI:15378"/>
        <dbReference type="ChEBI" id="CHEBI:29969"/>
        <dbReference type="ChEBI" id="CHEBI:57856"/>
        <dbReference type="ChEBI" id="CHEBI:59789"/>
        <dbReference type="ChEBI" id="CHEBI:61929"/>
    </reaction>
</comment>
<evidence type="ECO:0000256" key="8">
    <source>
        <dbReference type="ARBA" id="ARBA00048985"/>
    </source>
</evidence>
<dbReference type="SUPFAM" id="SSF48452">
    <property type="entry name" value="TPR-like"/>
    <property type="match status" value="1"/>
</dbReference>
<evidence type="ECO:0000256" key="5">
    <source>
        <dbReference type="ARBA" id="ARBA00022679"/>
    </source>
</evidence>
<proteinExistence type="predicted"/>
<sequence>MQPWSNFIDTLSCMLQSSELDKEMKNMKHENELMSRLFSDRKVVKSVSLWLEDCHNKRQTGGGKNVEKSESLKNSGNKEFQTKNYIASLKSYTKSALYAPADSKNLPIAVANRSASLFYLKRWQDCIKDVKLALELDYPKDLRHKLYLRMAQCYSELGEKQLATEALLQASNVINECDMPGERKDQLRKQMDEIKLKVSRTKNNADSVGTGESSSRPTVAFGENSNFSSASAGIEVKYASQKGRHIVANRDIKRGQMLFVEEAFAFVPVNQNKLDVLDKICHNCCRSCGNTPVPCTGCIDVTFCDMNCWNEASSYHRWECPGSQMDLWAQIGIAHLALKILFMCVITIDSEQFNEVQKLVSNFDEIAPTDVISYGITAAMLALYLSECTNFFKDIDLKESLRSKFSKDTFNGNYELTTRDDERLYVSSLLLKHILQLISNGHAITKINVITDNERDQFCTQQQDRIATAIYPSASLMNHSCDPNILNSFIGHLLIVKAIKDIAAGEEVFHCYGTDFRRMSKAERQERLKSQYCFTCACEPCTMPRYENFMERFLALKCPECRGPLPDNHNSPACCFDCGAIATINHAPEKLGEAQSDFLRAEIAVENEKYDVALTHLKKCLSIRQDVLYKYHNDIAVTWDFIAKVYVMMGRWSDSILCLEHSVAVIEERYGPSGIELCNEMNKLTDLCVKYLQQESNVKTKRYKNILKKTRRYLDRAYDIIDFTYGPWHEVHSEITTKMEIFSFVLKTVGNA</sequence>
<accession>A0A3L8DH39</accession>
<evidence type="ECO:0000256" key="6">
    <source>
        <dbReference type="ARBA" id="ARBA00022691"/>
    </source>
</evidence>
<keyword evidence="4" id="KW-0489">Methyltransferase</keyword>
<keyword evidence="5" id="KW-0808">Transferase</keyword>
<dbReference type="Gene3D" id="1.10.220.160">
    <property type="match status" value="1"/>
</dbReference>
<dbReference type="SUPFAM" id="SSF82199">
    <property type="entry name" value="SET domain"/>
    <property type="match status" value="1"/>
</dbReference>
<dbReference type="AlphaFoldDB" id="A0A3L8DH39"/>
<name>A0A3L8DH39_OOCBI</name>
<dbReference type="InterPro" id="IPR044421">
    <property type="entry name" value="SMYD4_SET"/>
</dbReference>
<dbReference type="SMART" id="SM00317">
    <property type="entry name" value="SET"/>
    <property type="match status" value="1"/>
</dbReference>
<dbReference type="Gene3D" id="6.10.140.2220">
    <property type="match status" value="1"/>
</dbReference>
<dbReference type="PANTHER" id="PTHR46165:SF2">
    <property type="entry name" value="SET AND MYND DOMAIN-CONTAINING PROTEIN 4"/>
    <property type="match status" value="1"/>
</dbReference>
<dbReference type="InterPro" id="IPR046341">
    <property type="entry name" value="SET_dom_sf"/>
</dbReference>
<dbReference type="GO" id="GO:0005634">
    <property type="term" value="C:nucleus"/>
    <property type="evidence" value="ECO:0007669"/>
    <property type="project" value="UniProtKB-SubCell"/>
</dbReference>
<dbReference type="GO" id="GO:0008276">
    <property type="term" value="F:protein methyltransferase activity"/>
    <property type="evidence" value="ECO:0007669"/>
    <property type="project" value="UniProtKB-ARBA"/>
</dbReference>
<reference evidence="11 12" key="1">
    <citation type="journal article" date="2018" name="Genome Res.">
        <title>The genomic architecture and molecular evolution of ant odorant receptors.</title>
        <authorList>
            <person name="McKenzie S.K."/>
            <person name="Kronauer D.J.C."/>
        </authorList>
    </citation>
    <scope>NUCLEOTIDE SEQUENCE [LARGE SCALE GENOMIC DNA]</scope>
    <source>
        <strain evidence="11">Clonal line C1</strain>
    </source>
</reference>
<evidence type="ECO:0000313" key="11">
    <source>
        <dbReference type="EMBL" id="RLU19493.1"/>
    </source>
</evidence>
<dbReference type="GO" id="GO:0032259">
    <property type="term" value="P:methylation"/>
    <property type="evidence" value="ECO:0007669"/>
    <property type="project" value="UniProtKB-KW"/>
</dbReference>
<evidence type="ECO:0000256" key="9">
    <source>
        <dbReference type="SAM" id="MobiDB-lite"/>
    </source>
</evidence>
<dbReference type="Gene3D" id="1.25.40.10">
    <property type="entry name" value="Tetratricopeptide repeat domain"/>
    <property type="match status" value="2"/>
</dbReference>
<protein>
    <recommendedName>
        <fullName evidence="10">SET domain-containing protein</fullName>
    </recommendedName>
</protein>
<keyword evidence="3" id="KW-0963">Cytoplasm</keyword>
<dbReference type="CDD" id="cd10536">
    <property type="entry name" value="SET_SMYD4"/>
    <property type="match status" value="1"/>
</dbReference>
<keyword evidence="6" id="KW-0949">S-adenosyl-L-methionine</keyword>
<dbReference type="GO" id="GO:0042826">
    <property type="term" value="F:histone deacetylase binding"/>
    <property type="evidence" value="ECO:0007669"/>
    <property type="project" value="TreeGrafter"/>
</dbReference>
<comment type="subcellular location">
    <subcellularLocation>
        <location evidence="2">Cytoplasm</location>
    </subcellularLocation>
    <subcellularLocation>
        <location evidence="1">Nucleus</location>
    </subcellularLocation>
</comment>
<dbReference type="InterPro" id="IPR019734">
    <property type="entry name" value="TPR_rpt"/>
</dbReference>
<evidence type="ECO:0000313" key="12">
    <source>
        <dbReference type="Proteomes" id="UP000279307"/>
    </source>
</evidence>
<keyword evidence="7" id="KW-0539">Nucleus</keyword>
<dbReference type="PROSITE" id="PS50280">
    <property type="entry name" value="SET"/>
    <property type="match status" value="1"/>
</dbReference>
<dbReference type="Pfam" id="PF13424">
    <property type="entry name" value="TPR_12"/>
    <property type="match status" value="1"/>
</dbReference>
<evidence type="ECO:0000256" key="7">
    <source>
        <dbReference type="ARBA" id="ARBA00023242"/>
    </source>
</evidence>
<dbReference type="SMART" id="SM00028">
    <property type="entry name" value="TPR"/>
    <property type="match status" value="5"/>
</dbReference>
<evidence type="ECO:0000256" key="1">
    <source>
        <dbReference type="ARBA" id="ARBA00004123"/>
    </source>
</evidence>
<evidence type="ECO:0000256" key="2">
    <source>
        <dbReference type="ARBA" id="ARBA00004496"/>
    </source>
</evidence>
<dbReference type="GO" id="GO:0005737">
    <property type="term" value="C:cytoplasm"/>
    <property type="evidence" value="ECO:0007669"/>
    <property type="project" value="UniProtKB-SubCell"/>
</dbReference>
<dbReference type="PANTHER" id="PTHR46165">
    <property type="entry name" value="SET AND MYND DOMAIN-CONTAINING PROTEIN 4"/>
    <property type="match status" value="1"/>
</dbReference>
<dbReference type="InterPro" id="IPR001214">
    <property type="entry name" value="SET_dom"/>
</dbReference>